<protein>
    <submittedName>
        <fullName evidence="2">DUF1049 domain-containing protein</fullName>
    </submittedName>
</protein>
<name>A0ABV1XPL9_9ACTN</name>
<keyword evidence="3" id="KW-1185">Reference proteome</keyword>
<keyword evidence="1" id="KW-0812">Transmembrane</keyword>
<accession>A0ABV1XPL9</accession>
<reference evidence="2 3" key="1">
    <citation type="submission" date="2024-06" db="EMBL/GenBank/DDBJ databases">
        <title>The Natural Products Discovery Center: Release of the First 8490 Sequenced Strains for Exploring Actinobacteria Biosynthetic Diversity.</title>
        <authorList>
            <person name="Kalkreuter E."/>
            <person name="Kautsar S.A."/>
            <person name="Yang D."/>
            <person name="Bader C.D."/>
            <person name="Teijaro C.N."/>
            <person name="Fluegel L."/>
            <person name="Davis C.M."/>
            <person name="Simpson J.R."/>
            <person name="Lauterbach L."/>
            <person name="Steele A.D."/>
            <person name="Gui C."/>
            <person name="Meng S."/>
            <person name="Li G."/>
            <person name="Viehrig K."/>
            <person name="Ye F."/>
            <person name="Su P."/>
            <person name="Kiefer A.F."/>
            <person name="Nichols A."/>
            <person name="Cepeda A.J."/>
            <person name="Yan W."/>
            <person name="Fan B."/>
            <person name="Jiang Y."/>
            <person name="Adhikari A."/>
            <person name="Zheng C.-J."/>
            <person name="Schuster L."/>
            <person name="Cowan T.M."/>
            <person name="Smanski M.J."/>
            <person name="Chevrette M.G."/>
            <person name="De Carvalho L.P.S."/>
            <person name="Shen B."/>
        </authorList>
    </citation>
    <scope>NUCLEOTIDE SEQUENCE [LARGE SCALE GENOMIC DNA]</scope>
    <source>
        <strain evidence="2 3">NPDC000155</strain>
    </source>
</reference>
<keyword evidence="1" id="KW-1133">Transmembrane helix</keyword>
<sequence length="84" mass="9080">MTAKTSEKGTRAGGKRGGLAGAMTPARITMLVLAVLALIFIFENTRETEIRLLVPLVTMPLWLALLAMGVIGALFGAYFMGRRR</sequence>
<dbReference type="EMBL" id="JBEPFB010000005">
    <property type="protein sequence ID" value="MER7373542.1"/>
    <property type="molecule type" value="Genomic_DNA"/>
</dbReference>
<evidence type="ECO:0000313" key="3">
    <source>
        <dbReference type="Proteomes" id="UP001486207"/>
    </source>
</evidence>
<dbReference type="Proteomes" id="UP001486207">
    <property type="component" value="Unassembled WGS sequence"/>
</dbReference>
<comment type="caution">
    <text evidence="2">The sequence shown here is derived from an EMBL/GenBank/DDBJ whole genome shotgun (WGS) entry which is preliminary data.</text>
</comment>
<evidence type="ECO:0000313" key="2">
    <source>
        <dbReference type="EMBL" id="MER7373542.1"/>
    </source>
</evidence>
<keyword evidence="1" id="KW-0472">Membrane</keyword>
<organism evidence="2 3">
    <name type="scientific">Streptomyces lanatus</name>
    <dbReference type="NCBI Taxonomy" id="66900"/>
    <lineage>
        <taxon>Bacteria</taxon>
        <taxon>Bacillati</taxon>
        <taxon>Actinomycetota</taxon>
        <taxon>Actinomycetes</taxon>
        <taxon>Kitasatosporales</taxon>
        <taxon>Streptomycetaceae</taxon>
        <taxon>Streptomyces</taxon>
    </lineage>
</organism>
<proteinExistence type="predicted"/>
<feature type="transmembrane region" description="Helical" evidence="1">
    <location>
        <begin position="62"/>
        <end position="81"/>
    </location>
</feature>
<dbReference type="RefSeq" id="WP_190067935.1">
    <property type="nucleotide sequence ID" value="NZ_BNBM01000001.1"/>
</dbReference>
<gene>
    <name evidence="2" type="ORF">ABT384_12875</name>
</gene>
<evidence type="ECO:0000256" key="1">
    <source>
        <dbReference type="SAM" id="Phobius"/>
    </source>
</evidence>
<feature type="transmembrane region" description="Helical" evidence="1">
    <location>
        <begin position="20"/>
        <end position="42"/>
    </location>
</feature>